<accession>A0ABV6Y502</accession>
<sequence length="128" mass="14039">MSAEANHHLTLLVLGLDIHDAGGGVIDEAEGEASVGIRSRLVLFVERDRCLARLAQPADHAQLPTRDHRLIDQDVGHSGRQARDEDGSDQQAFEHRAFPAQKIEASPERGQWVNSSGRDISDARRTGE</sequence>
<dbReference type="EMBL" id="JBHOMY010000013">
    <property type="protein sequence ID" value="MFC1456358.1"/>
    <property type="molecule type" value="Genomic_DNA"/>
</dbReference>
<proteinExistence type="predicted"/>
<organism evidence="2 3">
    <name type="scientific">Microvirga arabica</name>
    <dbReference type="NCBI Taxonomy" id="1128671"/>
    <lineage>
        <taxon>Bacteria</taxon>
        <taxon>Pseudomonadati</taxon>
        <taxon>Pseudomonadota</taxon>
        <taxon>Alphaproteobacteria</taxon>
        <taxon>Hyphomicrobiales</taxon>
        <taxon>Methylobacteriaceae</taxon>
        <taxon>Microvirga</taxon>
    </lineage>
</organism>
<evidence type="ECO:0000256" key="1">
    <source>
        <dbReference type="SAM" id="MobiDB-lite"/>
    </source>
</evidence>
<feature type="compositionally biased region" description="Basic and acidic residues" evidence="1">
    <location>
        <begin position="65"/>
        <end position="85"/>
    </location>
</feature>
<comment type="caution">
    <text evidence="2">The sequence shown here is derived from an EMBL/GenBank/DDBJ whole genome shotgun (WGS) entry which is preliminary data.</text>
</comment>
<keyword evidence="3" id="KW-1185">Reference proteome</keyword>
<reference evidence="2 3" key="1">
    <citation type="submission" date="2024-09" db="EMBL/GenBank/DDBJ databases">
        <title>Nodulacao em especies de Leguminosae Basais da Amazonia e Caracterizacao dos Rizobios e Bacterias Associadas aos Nodulos.</title>
        <authorList>
            <person name="Jambeiro I.C.A."/>
            <person name="Lopes I.S."/>
            <person name="Aguiar E.R.G.R."/>
            <person name="Santos A.F.J."/>
            <person name="Dos Santos J.M.F."/>
            <person name="Gross E."/>
        </authorList>
    </citation>
    <scope>NUCLEOTIDE SEQUENCE [LARGE SCALE GENOMIC DNA]</scope>
    <source>
        <strain evidence="2 3">BRUESC1165</strain>
    </source>
</reference>
<dbReference type="RefSeq" id="WP_377029146.1">
    <property type="nucleotide sequence ID" value="NZ_JBHOMY010000013.1"/>
</dbReference>
<feature type="region of interest" description="Disordered" evidence="1">
    <location>
        <begin position="56"/>
        <end position="128"/>
    </location>
</feature>
<protein>
    <submittedName>
        <fullName evidence="2">Uncharacterized protein</fullName>
    </submittedName>
</protein>
<gene>
    <name evidence="2" type="ORF">ACETIH_06400</name>
</gene>
<name>A0ABV6Y502_9HYPH</name>
<evidence type="ECO:0000313" key="3">
    <source>
        <dbReference type="Proteomes" id="UP001593940"/>
    </source>
</evidence>
<dbReference type="Proteomes" id="UP001593940">
    <property type="component" value="Unassembled WGS sequence"/>
</dbReference>
<feature type="compositionally biased region" description="Basic and acidic residues" evidence="1">
    <location>
        <begin position="119"/>
        <end position="128"/>
    </location>
</feature>
<evidence type="ECO:0000313" key="2">
    <source>
        <dbReference type="EMBL" id="MFC1456358.1"/>
    </source>
</evidence>